<reference evidence="2" key="1">
    <citation type="submission" date="2016-10" db="EMBL/GenBank/DDBJ databases">
        <authorList>
            <person name="Varghese N."/>
            <person name="Submissions S."/>
        </authorList>
    </citation>
    <scope>NUCLEOTIDE SEQUENCE [LARGE SCALE GENOMIC DNA]</scope>
    <source>
        <strain evidence="2">Gh-48</strain>
    </source>
</reference>
<dbReference type="EMBL" id="FOCL01000006">
    <property type="protein sequence ID" value="SEO19208.1"/>
    <property type="molecule type" value="Genomic_DNA"/>
</dbReference>
<evidence type="ECO:0000313" key="1">
    <source>
        <dbReference type="EMBL" id="SEO19208.1"/>
    </source>
</evidence>
<dbReference type="OrthoDB" id="797779at2"/>
<dbReference type="RefSeq" id="WP_091212691.1">
    <property type="nucleotide sequence ID" value="NZ_FOCL01000006.1"/>
</dbReference>
<proteinExistence type="predicted"/>
<dbReference type="AlphaFoldDB" id="A0A1H8MPM6"/>
<keyword evidence="2" id="KW-1185">Reference proteome</keyword>
<organism evidence="1 2">
    <name type="scientific">Mucilaginibacter gossypiicola</name>
    <dbReference type="NCBI Taxonomy" id="551995"/>
    <lineage>
        <taxon>Bacteria</taxon>
        <taxon>Pseudomonadati</taxon>
        <taxon>Bacteroidota</taxon>
        <taxon>Sphingobacteriia</taxon>
        <taxon>Sphingobacteriales</taxon>
        <taxon>Sphingobacteriaceae</taxon>
        <taxon>Mucilaginibacter</taxon>
    </lineage>
</organism>
<protein>
    <submittedName>
        <fullName evidence="1">Uncharacterized protein</fullName>
    </submittedName>
</protein>
<name>A0A1H8MPM6_9SPHI</name>
<evidence type="ECO:0000313" key="2">
    <source>
        <dbReference type="Proteomes" id="UP000198942"/>
    </source>
</evidence>
<dbReference type="Proteomes" id="UP000198942">
    <property type="component" value="Unassembled WGS sequence"/>
</dbReference>
<accession>A0A1H8MPM6</accession>
<gene>
    <name evidence="1" type="ORF">SAMN05192574_10616</name>
</gene>
<sequence>MKIITLHTDTNVNELYLLLHDKLNTIFHKRRQTDLNVAVERKGETIEISLPSTYDSVLFSIVINGHELWITRNEHYVDDVNSLAIESIMNELFADISGDLGTDLVQEG</sequence>